<dbReference type="Pfam" id="PF00251">
    <property type="entry name" value="Glyco_hydro_32N"/>
    <property type="match status" value="2"/>
</dbReference>
<dbReference type="InterPro" id="IPR051214">
    <property type="entry name" value="GH32_Enzymes"/>
</dbReference>
<evidence type="ECO:0000256" key="2">
    <source>
        <dbReference type="ARBA" id="ARBA00012758"/>
    </source>
</evidence>
<dbReference type="Pfam" id="PF08244">
    <property type="entry name" value="Glyco_hydro_32C"/>
    <property type="match status" value="1"/>
</dbReference>
<dbReference type="InterPro" id="IPR013320">
    <property type="entry name" value="ConA-like_dom_sf"/>
</dbReference>
<feature type="domain" description="Glycosyl hydrolase family 32 C-terminal" evidence="7">
    <location>
        <begin position="323"/>
        <end position="453"/>
    </location>
</feature>
<dbReference type="SUPFAM" id="SSF49899">
    <property type="entry name" value="Concanavalin A-like lectins/glucanases"/>
    <property type="match status" value="1"/>
</dbReference>
<evidence type="ECO:0000256" key="5">
    <source>
        <dbReference type="RuleBase" id="RU362110"/>
    </source>
</evidence>
<dbReference type="eggNOG" id="COG1621">
    <property type="taxonomic scope" value="Bacteria"/>
</dbReference>
<dbReference type="PANTHER" id="PTHR43101:SF1">
    <property type="entry name" value="BETA-FRUCTOSIDASE"/>
    <property type="match status" value="1"/>
</dbReference>
<dbReference type="GO" id="GO:0004564">
    <property type="term" value="F:beta-fructofuranosidase activity"/>
    <property type="evidence" value="ECO:0007669"/>
    <property type="project" value="UniProtKB-EC"/>
</dbReference>
<comment type="caution">
    <text evidence="8">The sequence shown here is derived from an EMBL/GenBank/DDBJ whole genome shotgun (WGS) entry which is preliminary data.</text>
</comment>
<evidence type="ECO:0000259" key="7">
    <source>
        <dbReference type="Pfam" id="PF08244"/>
    </source>
</evidence>
<comment type="similarity">
    <text evidence="1 5">Belongs to the glycosyl hydrolase 32 family.</text>
</comment>
<sequence>MSLSPLYAAQIALTKQMIHRGNAFYPRYHLAPPAGRMGVPHSLLWFGDRYHFFYQHNPLSANPGRMYWGHATSTDLLRWFHEPLALAPDTEADIGGCSSGCAINDNGHLSLIYTGQKTSPCQSMAGQSLCLATSEDGARFEKQGVILSPPTGIAEFRDPEVCFRAGQWWMVVNGRSDQNTEHCLIYRGNSLTDWTLVGSTLSVRSPVRGYADRFIEDQLLLLTASGPGDDPDGLDPRQISPIGSEETHHYIKTVPPVSRGQDFSAPLSCLTPDGRRILIASMQTPGAAIPTLPQGWAGYMSLPRELTGSGGKWLQQPAREVRNLRRQTHSLQAGRISAHCVIHDNALAIEAELCWDTEHSDAKTYGLQLGSGTTLMIDQQAGWLTLYRSPPDEHPNDPQRIPLPTGSCITLRVFIDISSLEVFINDGGQVLSARIYPGENDRKLSLYAAEGEALLIRGELSELS</sequence>
<keyword evidence="3 5" id="KW-0378">Hydrolase</keyword>
<dbReference type="OrthoDB" id="9801455at2"/>
<dbReference type="InterPro" id="IPR001362">
    <property type="entry name" value="Glyco_hydro_32"/>
</dbReference>
<evidence type="ECO:0000259" key="6">
    <source>
        <dbReference type="Pfam" id="PF00251"/>
    </source>
</evidence>
<gene>
    <name evidence="8" type="ORF">GTPT_1351</name>
</gene>
<evidence type="ECO:0000256" key="4">
    <source>
        <dbReference type="ARBA" id="ARBA00023295"/>
    </source>
</evidence>
<reference evidence="8 9" key="1">
    <citation type="submission" date="2014-05" db="EMBL/GenBank/DDBJ databases">
        <title>ATOL: Assembling a taxonomically balanced genome-scale reconstruction of the evolutionary history of the Enterobacteriaceae.</title>
        <authorList>
            <person name="Plunkett G.III."/>
            <person name="Neeno-Eckwall E.C."/>
            <person name="Glasner J.D."/>
            <person name="Perna N.T."/>
        </authorList>
    </citation>
    <scope>NUCLEOTIDE SEQUENCE [LARGE SCALE GENOMIC DNA]</scope>
    <source>
        <strain evidence="8 9">ATCC 33301</strain>
    </source>
</reference>
<organism evidence="8 9">
    <name type="scientific">Tatumella ptyseos ATCC 33301</name>
    <dbReference type="NCBI Taxonomy" id="1005995"/>
    <lineage>
        <taxon>Bacteria</taxon>
        <taxon>Pseudomonadati</taxon>
        <taxon>Pseudomonadota</taxon>
        <taxon>Gammaproteobacteria</taxon>
        <taxon>Enterobacterales</taxon>
        <taxon>Erwiniaceae</taxon>
        <taxon>Tatumella</taxon>
    </lineage>
</organism>
<name>A0A085JIP9_9GAMM</name>
<dbReference type="SUPFAM" id="SSF75005">
    <property type="entry name" value="Arabinanase/levansucrase/invertase"/>
    <property type="match status" value="1"/>
</dbReference>
<dbReference type="EMBL" id="JMPR01000023">
    <property type="protein sequence ID" value="KFD20345.1"/>
    <property type="molecule type" value="Genomic_DNA"/>
</dbReference>
<evidence type="ECO:0000313" key="9">
    <source>
        <dbReference type="Proteomes" id="UP000028602"/>
    </source>
</evidence>
<evidence type="ECO:0000256" key="1">
    <source>
        <dbReference type="ARBA" id="ARBA00009902"/>
    </source>
</evidence>
<dbReference type="PANTHER" id="PTHR43101">
    <property type="entry name" value="BETA-FRUCTOSIDASE"/>
    <property type="match status" value="1"/>
</dbReference>
<dbReference type="Gene3D" id="2.60.120.560">
    <property type="entry name" value="Exo-inulinase, domain 1"/>
    <property type="match status" value="1"/>
</dbReference>
<dbReference type="SMART" id="SM00640">
    <property type="entry name" value="Glyco_32"/>
    <property type="match status" value="1"/>
</dbReference>
<keyword evidence="9" id="KW-1185">Reference proteome</keyword>
<dbReference type="RefSeq" id="WP_029991582.1">
    <property type="nucleotide sequence ID" value="NZ_ATMJ01000069.1"/>
</dbReference>
<dbReference type="EC" id="3.2.1.26" evidence="2"/>
<proteinExistence type="inferred from homology"/>
<dbReference type="Proteomes" id="UP000028602">
    <property type="component" value="Unassembled WGS sequence"/>
</dbReference>
<dbReference type="GO" id="GO:0005975">
    <property type="term" value="P:carbohydrate metabolic process"/>
    <property type="evidence" value="ECO:0007669"/>
    <property type="project" value="InterPro"/>
</dbReference>
<evidence type="ECO:0000256" key="3">
    <source>
        <dbReference type="ARBA" id="ARBA00022801"/>
    </source>
</evidence>
<evidence type="ECO:0000313" key="8">
    <source>
        <dbReference type="EMBL" id="KFD20345.1"/>
    </source>
</evidence>
<dbReference type="InterPro" id="IPR013148">
    <property type="entry name" value="Glyco_hydro_32_N"/>
</dbReference>
<dbReference type="InterPro" id="IPR013189">
    <property type="entry name" value="Glyco_hydro_32_C"/>
</dbReference>
<feature type="domain" description="Glycosyl hydrolase family 32 N-terminal" evidence="6">
    <location>
        <begin position="253"/>
        <end position="317"/>
    </location>
</feature>
<dbReference type="Gene3D" id="2.115.10.20">
    <property type="entry name" value="Glycosyl hydrolase domain, family 43"/>
    <property type="match status" value="1"/>
</dbReference>
<accession>A0A085JIP9</accession>
<dbReference type="AlphaFoldDB" id="A0A085JIP9"/>
<dbReference type="CDD" id="cd08996">
    <property type="entry name" value="GH32_FFase"/>
    <property type="match status" value="1"/>
</dbReference>
<feature type="domain" description="Glycosyl hydrolase family 32 N-terminal" evidence="6">
    <location>
        <begin position="29"/>
        <end position="201"/>
    </location>
</feature>
<dbReference type="InterPro" id="IPR023296">
    <property type="entry name" value="Glyco_hydro_beta-prop_sf"/>
</dbReference>
<protein>
    <recommendedName>
        <fullName evidence="2">beta-fructofuranosidase</fullName>
        <ecNumber evidence="2">3.2.1.26</ecNumber>
    </recommendedName>
</protein>
<keyword evidence="4 5" id="KW-0326">Glycosidase</keyword>